<evidence type="ECO:0000256" key="1">
    <source>
        <dbReference type="SAM" id="MobiDB-lite"/>
    </source>
</evidence>
<dbReference type="InterPro" id="IPR001584">
    <property type="entry name" value="Integrase_cat-core"/>
</dbReference>
<comment type="caution">
    <text evidence="3">The sequence shown here is derived from an EMBL/GenBank/DDBJ whole genome shotgun (WGS) entry which is preliminary data.</text>
</comment>
<dbReference type="RefSeq" id="WP_377868460.1">
    <property type="nucleotide sequence ID" value="NZ_JBHMAY010000006.1"/>
</dbReference>
<dbReference type="Proteomes" id="UP001595764">
    <property type="component" value="Unassembled WGS sequence"/>
</dbReference>
<feature type="region of interest" description="Disordered" evidence="1">
    <location>
        <begin position="340"/>
        <end position="386"/>
    </location>
</feature>
<evidence type="ECO:0000313" key="3">
    <source>
        <dbReference type="EMBL" id="MFC3510549.1"/>
    </source>
</evidence>
<proteinExistence type="predicted"/>
<protein>
    <submittedName>
        <fullName evidence="3">Integrase core domain-containing protein</fullName>
    </submittedName>
</protein>
<dbReference type="InterPro" id="IPR036397">
    <property type="entry name" value="RNaseH_sf"/>
</dbReference>
<feature type="region of interest" description="Disordered" evidence="1">
    <location>
        <begin position="402"/>
        <end position="438"/>
    </location>
</feature>
<feature type="domain" description="Integrase catalytic" evidence="2">
    <location>
        <begin position="151"/>
        <end position="331"/>
    </location>
</feature>
<gene>
    <name evidence="3" type="ORF">ACFORO_10280</name>
</gene>
<organism evidence="3 4">
    <name type="scientific">Amycolatopsis halotolerans</name>
    <dbReference type="NCBI Taxonomy" id="330083"/>
    <lineage>
        <taxon>Bacteria</taxon>
        <taxon>Bacillati</taxon>
        <taxon>Actinomycetota</taxon>
        <taxon>Actinomycetes</taxon>
        <taxon>Pseudonocardiales</taxon>
        <taxon>Pseudonocardiaceae</taxon>
        <taxon>Amycolatopsis</taxon>
    </lineage>
</organism>
<dbReference type="Pfam" id="PF13683">
    <property type="entry name" value="rve_3"/>
    <property type="match status" value="1"/>
</dbReference>
<keyword evidence="4" id="KW-1185">Reference proteome</keyword>
<evidence type="ECO:0000259" key="2">
    <source>
        <dbReference type="PROSITE" id="PS50994"/>
    </source>
</evidence>
<dbReference type="InterPro" id="IPR012337">
    <property type="entry name" value="RNaseH-like_sf"/>
</dbReference>
<reference evidence="4" key="1">
    <citation type="journal article" date="2019" name="Int. J. Syst. Evol. Microbiol.">
        <title>The Global Catalogue of Microorganisms (GCM) 10K type strain sequencing project: providing services to taxonomists for standard genome sequencing and annotation.</title>
        <authorList>
            <consortium name="The Broad Institute Genomics Platform"/>
            <consortium name="The Broad Institute Genome Sequencing Center for Infectious Disease"/>
            <person name="Wu L."/>
            <person name="Ma J."/>
        </authorList>
    </citation>
    <scope>NUCLEOTIDE SEQUENCE [LARGE SCALE GENOMIC DNA]</scope>
    <source>
        <strain evidence="4">CGMCC 4.7682</strain>
    </source>
</reference>
<accession>A0ABV7QFA6</accession>
<dbReference type="EMBL" id="JBHRWI010000014">
    <property type="protein sequence ID" value="MFC3510549.1"/>
    <property type="molecule type" value="Genomic_DNA"/>
</dbReference>
<dbReference type="Gene3D" id="3.30.420.10">
    <property type="entry name" value="Ribonuclease H-like superfamily/Ribonuclease H"/>
    <property type="match status" value="1"/>
</dbReference>
<sequence length="438" mass="50399">MSLRLLYLIFLRLLGLLVLLGRSSASKNIELLVLRHEVAVLRRSNPKPRLDWADRAVFAALVRLMPTTLRTHRLVTPGTILRWHRRLVAAKWTYPHRHGRPPVDEAIAGLIERMATENRSWGYKRIQGELLKLGHRVGSSTIRRILKRARIPPAPARHTDTSWRQFLRTQASTMLACDFFHVDCALTLKRIYVFFVLEVGSRYVHVLGTTTNPDGRWTTQQIRNLVVALGDRVDELRFLIRDRAGQFAAAFDAVLADVGIETIRIPPRCPRANCYAERFVLTARSELTDRMLILNERHLRAVLAEYVRHYNGRRPHRSRQLRPPRPTYPAADLNTQRIKRQRLLGGPDQRIRTSRVKPLVSTGERLLEPHSPDPPSSCAGRRDQRVPKSRVNLIVITAGHRPASSLKRYTFSSSASSARKPHHRKKNNSWTCRNSRQR</sequence>
<dbReference type="SUPFAM" id="SSF53098">
    <property type="entry name" value="Ribonuclease H-like"/>
    <property type="match status" value="1"/>
</dbReference>
<name>A0ABV7QFA6_9PSEU</name>
<dbReference type="PROSITE" id="PS50994">
    <property type="entry name" value="INTEGRASE"/>
    <property type="match status" value="1"/>
</dbReference>
<evidence type="ECO:0000313" key="4">
    <source>
        <dbReference type="Proteomes" id="UP001595764"/>
    </source>
</evidence>
<feature type="compositionally biased region" description="Polar residues" evidence="1">
    <location>
        <begin position="428"/>
        <end position="438"/>
    </location>
</feature>